<dbReference type="AlphaFoldDB" id="A0A1G4B4U5"/>
<feature type="region of interest" description="Disordered" evidence="1">
    <location>
        <begin position="1"/>
        <end position="55"/>
    </location>
</feature>
<feature type="compositionally biased region" description="Basic and acidic residues" evidence="1">
    <location>
        <begin position="40"/>
        <end position="51"/>
    </location>
</feature>
<keyword evidence="3" id="KW-1185">Reference proteome</keyword>
<evidence type="ECO:0000256" key="1">
    <source>
        <dbReference type="SAM" id="MobiDB-lite"/>
    </source>
</evidence>
<protein>
    <submittedName>
        <fullName evidence="2">Uncharacterized protein</fullName>
    </submittedName>
</protein>
<sequence>MQDSPRLRPKIQSSVLLPLQPPPHGSLGPVVSRKRRRGKTEKMEDAPEWKDNSPAFCTSGRGLNLRRHMDIGDMQARVAMSGTAKMATQLSLARSLPHRQRKADWTLCVAILAEGGGERSLGGSAAVRVDHTECGGSGLVLAS</sequence>
<proteinExistence type="predicted"/>
<name>A0A1G4B4U5_9PEZI</name>
<accession>A0A1G4B4U5</accession>
<dbReference type="GeneID" id="34561432"/>
<dbReference type="EMBL" id="MJBS01000070">
    <property type="protein sequence ID" value="OHE96366.1"/>
    <property type="molecule type" value="Genomic_DNA"/>
</dbReference>
<gene>
    <name evidence="2" type="ORF">CORC01_08289</name>
</gene>
<reference evidence="2 3" key="1">
    <citation type="submission" date="2016-09" db="EMBL/GenBank/DDBJ databases">
        <authorList>
            <person name="Capua I."/>
            <person name="De Benedictis P."/>
            <person name="Joannis T."/>
            <person name="Lombin L.H."/>
            <person name="Cattoli G."/>
        </authorList>
    </citation>
    <scope>NUCLEOTIDE SEQUENCE [LARGE SCALE GENOMIC DNA]</scope>
    <source>
        <strain evidence="2 3">IMI 309357</strain>
    </source>
</reference>
<organism evidence="2 3">
    <name type="scientific">Colletotrichum orchidophilum</name>
    <dbReference type="NCBI Taxonomy" id="1209926"/>
    <lineage>
        <taxon>Eukaryota</taxon>
        <taxon>Fungi</taxon>
        <taxon>Dikarya</taxon>
        <taxon>Ascomycota</taxon>
        <taxon>Pezizomycotina</taxon>
        <taxon>Sordariomycetes</taxon>
        <taxon>Hypocreomycetidae</taxon>
        <taxon>Glomerellales</taxon>
        <taxon>Glomerellaceae</taxon>
        <taxon>Colletotrichum</taxon>
    </lineage>
</organism>
<dbReference type="Proteomes" id="UP000176998">
    <property type="component" value="Unassembled WGS sequence"/>
</dbReference>
<dbReference type="RefSeq" id="XP_022473526.1">
    <property type="nucleotide sequence ID" value="XM_022619922.1"/>
</dbReference>
<evidence type="ECO:0000313" key="2">
    <source>
        <dbReference type="EMBL" id="OHE96366.1"/>
    </source>
</evidence>
<evidence type="ECO:0000313" key="3">
    <source>
        <dbReference type="Proteomes" id="UP000176998"/>
    </source>
</evidence>
<comment type="caution">
    <text evidence="2">The sequence shown here is derived from an EMBL/GenBank/DDBJ whole genome shotgun (WGS) entry which is preliminary data.</text>
</comment>